<organism evidence="1 2">
    <name type="scientific">Candidatus Yanofskybacteria bacterium GW2011_GWA2_44_9</name>
    <dbReference type="NCBI Taxonomy" id="1619025"/>
    <lineage>
        <taxon>Bacteria</taxon>
        <taxon>Candidatus Yanofskyibacteriota</taxon>
    </lineage>
</organism>
<reference evidence="1 2" key="1">
    <citation type="journal article" date="2015" name="Nature">
        <title>rRNA introns, odd ribosomes, and small enigmatic genomes across a large radiation of phyla.</title>
        <authorList>
            <person name="Brown C.T."/>
            <person name="Hug L.A."/>
            <person name="Thomas B.C."/>
            <person name="Sharon I."/>
            <person name="Castelle C.J."/>
            <person name="Singh A."/>
            <person name="Wilkins M.J."/>
            <person name="Williams K.H."/>
            <person name="Banfield J.F."/>
        </authorList>
    </citation>
    <scope>NUCLEOTIDE SEQUENCE [LARGE SCALE GENOMIC DNA]</scope>
</reference>
<evidence type="ECO:0000313" key="2">
    <source>
        <dbReference type="Proteomes" id="UP000034032"/>
    </source>
</evidence>
<accession>A0A0G1NEV0</accession>
<protein>
    <recommendedName>
        <fullName evidence="3">PGAP1 family protein</fullName>
    </recommendedName>
</protein>
<name>A0A0G1NEV0_9BACT</name>
<evidence type="ECO:0008006" key="3">
    <source>
        <dbReference type="Google" id="ProtNLM"/>
    </source>
</evidence>
<dbReference type="EMBL" id="LCJR01000002">
    <property type="protein sequence ID" value="KKT82719.1"/>
    <property type="molecule type" value="Genomic_DNA"/>
</dbReference>
<dbReference type="Gene3D" id="3.40.50.1820">
    <property type="entry name" value="alpha/beta hydrolase"/>
    <property type="match status" value="1"/>
</dbReference>
<gene>
    <name evidence="1" type="ORF">UW79_C0002G0036</name>
</gene>
<dbReference type="InterPro" id="IPR029058">
    <property type="entry name" value="AB_hydrolase_fold"/>
</dbReference>
<dbReference type="InterPro" id="IPR003386">
    <property type="entry name" value="LACT/PDAT_acylTrfase"/>
</dbReference>
<dbReference type="SUPFAM" id="SSF53474">
    <property type="entry name" value="alpha/beta-Hydrolases"/>
    <property type="match status" value="1"/>
</dbReference>
<dbReference type="AlphaFoldDB" id="A0A0G1NEV0"/>
<proteinExistence type="predicted"/>
<dbReference type="GO" id="GO:0006629">
    <property type="term" value="P:lipid metabolic process"/>
    <property type="evidence" value="ECO:0007669"/>
    <property type="project" value="InterPro"/>
</dbReference>
<dbReference type="GO" id="GO:0008374">
    <property type="term" value="F:O-acyltransferase activity"/>
    <property type="evidence" value="ECO:0007669"/>
    <property type="project" value="InterPro"/>
</dbReference>
<dbReference type="Proteomes" id="UP000034032">
    <property type="component" value="Unassembled WGS sequence"/>
</dbReference>
<dbReference type="NCBIfam" id="NF047446">
    <property type="entry name" value="barrel_OmpL47"/>
    <property type="match status" value="1"/>
</dbReference>
<sequence>MFLTVYEGGSTPDEGTGLAFVYYGGVYFPSASGYYASFEPRNQYGCPDLLANHTYWFVWSRLNPLSYGTFITSYRNSDEHPNSSYWQFENSTHSWVEYPNREWSFILEGTRTRVPGKEPVLIIPGIAGTELYNGNDLIWADLDRMKFNNDQFLIDNLALDIGGIPLTNAYSGSVIKKIRDLLIFETNIFEDLEIVLTNNGYQLNQSLFYLPYDWRLDLETTKEALNQKIQDIKTQTGSDEVSIIAHSMGGLIAKEYIDTYGKNNIDKLIFVGTPHLGAPKVAKVLMAGDNFEIPWLEKDRIKELSLNMPSVYELLPNQTYNVLGGSYLSFGTNVFNSQESLQYVSNNFNQVLASKAQEFSNQGLDLMDFSGVDAYNIAGCKVGTQGSYRLSANGDIKKISDVSGDKTVPLVSASTINIPDSKKFYILNGTHAELPSNSNTRSLILDILSGDTPQISGDITQNYSDCQIKGKSVTFQSPVEVHVYDAQDNHTGPIENGGIEYGIPSVDYEIINHRKFIFLPTDEGQMYRIEARGTDAGSFDLFITENENGQEIQATVFNDVAILPDSQIEFMISDTTSDDQINFDYDNDGQFEVINSSSLLDSEELNDLSPPNTEISIFGVQGNNGWYRSDMSITLSATDDNSGILETRYSINGSPLVSYLGPVSIGAQGTTMLKYYSVDKAGNNEEMKAIEVKIDKTAPEFGISFNADQKGFIIVSNDSISCTPIYCAAEDEAGNESKLNFSRTKVGNLYVLSLKSIVYNGQINDLKDNIFAVKFAMKNGQISEFSQTLLIKSQEIAGIYYDKKTNKSTIVTYQDGQVTKEVVDGVRYLVVKVKDGTISVSY</sequence>
<dbReference type="PANTHER" id="PTHR11440">
    <property type="entry name" value="LECITHIN-CHOLESTEROL ACYLTRANSFERASE-RELATED"/>
    <property type="match status" value="1"/>
</dbReference>
<dbReference type="Gene3D" id="3.30.1920.20">
    <property type="match status" value="1"/>
</dbReference>
<dbReference type="Pfam" id="PF02450">
    <property type="entry name" value="LCAT"/>
    <property type="match status" value="1"/>
</dbReference>
<evidence type="ECO:0000313" key="1">
    <source>
        <dbReference type="EMBL" id="KKT82719.1"/>
    </source>
</evidence>
<dbReference type="InterPro" id="IPR058094">
    <property type="entry name" value="Ig-like_OmpL47-like"/>
</dbReference>
<comment type="caution">
    <text evidence="1">The sequence shown here is derived from an EMBL/GenBank/DDBJ whole genome shotgun (WGS) entry which is preliminary data.</text>
</comment>